<evidence type="ECO:0000256" key="13">
    <source>
        <dbReference type="ARBA" id="ARBA00047929"/>
    </source>
</evidence>
<dbReference type="GO" id="GO:0005737">
    <property type="term" value="C:cytoplasm"/>
    <property type="evidence" value="ECO:0007669"/>
    <property type="project" value="UniProtKB-SubCell"/>
</dbReference>
<dbReference type="InterPro" id="IPR002314">
    <property type="entry name" value="aa-tRNA-synt_IIb"/>
</dbReference>
<organism evidence="16">
    <name type="scientific">human gut metagenome</name>
    <dbReference type="NCBI Taxonomy" id="408170"/>
    <lineage>
        <taxon>unclassified sequences</taxon>
        <taxon>metagenomes</taxon>
        <taxon>organismal metagenomes</taxon>
    </lineage>
</organism>
<evidence type="ECO:0000259" key="15">
    <source>
        <dbReference type="PROSITE" id="PS50862"/>
    </source>
</evidence>
<accession>K1SFT4</accession>
<dbReference type="PANTHER" id="PTHR43697">
    <property type="entry name" value="SERYL-TRNA SYNTHETASE"/>
    <property type="match status" value="1"/>
</dbReference>
<evidence type="ECO:0000256" key="1">
    <source>
        <dbReference type="ARBA" id="ARBA00004496"/>
    </source>
</evidence>
<evidence type="ECO:0000256" key="5">
    <source>
        <dbReference type="ARBA" id="ARBA00022490"/>
    </source>
</evidence>
<dbReference type="AlphaFoldDB" id="K1SFT4"/>
<proteinExistence type="inferred from homology"/>
<evidence type="ECO:0000313" key="16">
    <source>
        <dbReference type="EMBL" id="EKC56438.1"/>
    </source>
</evidence>
<feature type="domain" description="Aminoacyl-transfer RNA synthetases class-II family profile" evidence="15">
    <location>
        <begin position="1"/>
        <end position="123"/>
    </location>
</feature>
<dbReference type="InterPro" id="IPR002317">
    <property type="entry name" value="Ser-tRNA-ligase_type_1"/>
</dbReference>
<evidence type="ECO:0000256" key="14">
    <source>
        <dbReference type="ARBA" id="ARBA00048823"/>
    </source>
</evidence>
<dbReference type="PANTHER" id="PTHR43697:SF1">
    <property type="entry name" value="SERINE--TRNA LIGASE"/>
    <property type="match status" value="1"/>
</dbReference>
<dbReference type="PRINTS" id="PR00981">
    <property type="entry name" value="TRNASYNTHSER"/>
</dbReference>
<evidence type="ECO:0000256" key="8">
    <source>
        <dbReference type="ARBA" id="ARBA00022840"/>
    </source>
</evidence>
<comment type="pathway">
    <text evidence="2">Aminoacyl-tRNA biosynthesis; selenocysteinyl-tRNA(Sec) biosynthesis; L-seryl-tRNA(Sec) from L-serine and tRNA(Sec): step 1/1.</text>
</comment>
<comment type="catalytic activity">
    <reaction evidence="14">
        <text>tRNA(Ser) + L-serine + ATP = L-seryl-tRNA(Ser) + AMP + diphosphate + H(+)</text>
        <dbReference type="Rhea" id="RHEA:12292"/>
        <dbReference type="Rhea" id="RHEA-COMP:9669"/>
        <dbReference type="Rhea" id="RHEA-COMP:9703"/>
        <dbReference type="ChEBI" id="CHEBI:15378"/>
        <dbReference type="ChEBI" id="CHEBI:30616"/>
        <dbReference type="ChEBI" id="CHEBI:33019"/>
        <dbReference type="ChEBI" id="CHEBI:33384"/>
        <dbReference type="ChEBI" id="CHEBI:78442"/>
        <dbReference type="ChEBI" id="CHEBI:78533"/>
        <dbReference type="ChEBI" id="CHEBI:456215"/>
        <dbReference type="EC" id="6.1.1.11"/>
    </reaction>
</comment>
<dbReference type="SUPFAM" id="SSF55681">
    <property type="entry name" value="Class II aaRS and biotin synthetases"/>
    <property type="match status" value="1"/>
</dbReference>
<dbReference type="PROSITE" id="PS50862">
    <property type="entry name" value="AA_TRNA_LIGASE_II"/>
    <property type="match status" value="1"/>
</dbReference>
<comment type="catalytic activity">
    <reaction evidence="13">
        <text>tRNA(Sec) + L-serine + ATP = L-seryl-tRNA(Sec) + AMP + diphosphate + H(+)</text>
        <dbReference type="Rhea" id="RHEA:42580"/>
        <dbReference type="Rhea" id="RHEA-COMP:9742"/>
        <dbReference type="Rhea" id="RHEA-COMP:10128"/>
        <dbReference type="ChEBI" id="CHEBI:15378"/>
        <dbReference type="ChEBI" id="CHEBI:30616"/>
        <dbReference type="ChEBI" id="CHEBI:33019"/>
        <dbReference type="ChEBI" id="CHEBI:33384"/>
        <dbReference type="ChEBI" id="CHEBI:78442"/>
        <dbReference type="ChEBI" id="CHEBI:78533"/>
        <dbReference type="ChEBI" id="CHEBI:456215"/>
        <dbReference type="EC" id="6.1.1.11"/>
    </reaction>
</comment>
<reference evidence="16" key="1">
    <citation type="journal article" date="2013" name="Environ. Microbiol.">
        <title>Microbiota from the distal guts of lean and obese adolescents exhibit partial functional redundancy besides clear differences in community structure.</title>
        <authorList>
            <person name="Ferrer M."/>
            <person name="Ruiz A."/>
            <person name="Lanza F."/>
            <person name="Haange S.B."/>
            <person name="Oberbach A."/>
            <person name="Till H."/>
            <person name="Bargiela R."/>
            <person name="Campoy C."/>
            <person name="Segura M.T."/>
            <person name="Richter M."/>
            <person name="von Bergen M."/>
            <person name="Seifert J."/>
            <person name="Suarez A."/>
        </authorList>
    </citation>
    <scope>NUCLEOTIDE SEQUENCE</scope>
</reference>
<evidence type="ECO:0000256" key="9">
    <source>
        <dbReference type="ARBA" id="ARBA00022917"/>
    </source>
</evidence>
<dbReference type="InterPro" id="IPR006195">
    <property type="entry name" value="aa-tRNA-synth_II"/>
</dbReference>
<comment type="caution">
    <text evidence="16">The sequence shown here is derived from an EMBL/GenBank/DDBJ whole genome shotgun (WGS) entry which is preliminary data.</text>
</comment>
<dbReference type="GO" id="GO:0005524">
    <property type="term" value="F:ATP binding"/>
    <property type="evidence" value="ECO:0007669"/>
    <property type="project" value="UniProtKB-KW"/>
</dbReference>
<evidence type="ECO:0000256" key="2">
    <source>
        <dbReference type="ARBA" id="ARBA00005045"/>
    </source>
</evidence>
<name>K1SFT4_9ZZZZ</name>
<evidence type="ECO:0000256" key="7">
    <source>
        <dbReference type="ARBA" id="ARBA00022741"/>
    </source>
</evidence>
<comment type="subcellular location">
    <subcellularLocation>
        <location evidence="1">Cytoplasm</location>
    </subcellularLocation>
</comment>
<gene>
    <name evidence="16" type="ORF">OBE_11065</name>
</gene>
<dbReference type="Pfam" id="PF00587">
    <property type="entry name" value="tRNA-synt_2b"/>
    <property type="match status" value="1"/>
</dbReference>
<evidence type="ECO:0000256" key="10">
    <source>
        <dbReference type="ARBA" id="ARBA00023146"/>
    </source>
</evidence>
<dbReference type="EC" id="6.1.1.11" evidence="4"/>
<evidence type="ECO:0000256" key="3">
    <source>
        <dbReference type="ARBA" id="ARBA00010728"/>
    </source>
</evidence>
<keyword evidence="5" id="KW-0963">Cytoplasm</keyword>
<feature type="non-terminal residue" evidence="16">
    <location>
        <position position="1"/>
    </location>
</feature>
<keyword evidence="8" id="KW-0067">ATP-binding</keyword>
<keyword evidence="9" id="KW-0648">Protein biosynthesis</keyword>
<sequence length="136" mass="15551">PGHSYESLNEMLDHVEGLLKKLELPYHILRLCGGDMSFTSSICYDFETWSAAQGRWLEVSSVSNFESYQANRLHCRYRHTDDKKIELCHTLNGSALALPRIVATILENNQTPEGIRVPKVLVPYCGFEMLDDKNFD</sequence>
<keyword evidence="7" id="KW-0547">Nucleotide-binding</keyword>
<protein>
    <recommendedName>
        <fullName evidence="4">serine--tRNA ligase</fullName>
        <ecNumber evidence="4">6.1.1.11</ecNumber>
    </recommendedName>
    <alternativeName>
        <fullName evidence="11">Seryl-tRNA synthetase</fullName>
    </alternativeName>
    <alternativeName>
        <fullName evidence="12">Seryl-tRNA(Ser/Sec) synthetase</fullName>
    </alternativeName>
</protein>
<dbReference type="InterPro" id="IPR045864">
    <property type="entry name" value="aa-tRNA-synth_II/BPL/LPL"/>
</dbReference>
<dbReference type="GO" id="GO:0006434">
    <property type="term" value="P:seryl-tRNA aminoacylation"/>
    <property type="evidence" value="ECO:0007669"/>
    <property type="project" value="InterPro"/>
</dbReference>
<evidence type="ECO:0000256" key="12">
    <source>
        <dbReference type="ARBA" id="ARBA00033352"/>
    </source>
</evidence>
<comment type="similarity">
    <text evidence="3">Belongs to the class-II aminoacyl-tRNA synthetase family. Type-1 seryl-tRNA synthetase subfamily.</text>
</comment>
<evidence type="ECO:0000256" key="4">
    <source>
        <dbReference type="ARBA" id="ARBA00012840"/>
    </source>
</evidence>
<evidence type="ECO:0000256" key="11">
    <source>
        <dbReference type="ARBA" id="ARBA00031113"/>
    </source>
</evidence>
<keyword evidence="6" id="KW-0436">Ligase</keyword>
<dbReference type="EMBL" id="AJWZ01007603">
    <property type="protein sequence ID" value="EKC56438.1"/>
    <property type="molecule type" value="Genomic_DNA"/>
</dbReference>
<evidence type="ECO:0000256" key="6">
    <source>
        <dbReference type="ARBA" id="ARBA00022598"/>
    </source>
</evidence>
<dbReference type="Gene3D" id="3.30.930.10">
    <property type="entry name" value="Bira Bifunctional Protein, Domain 2"/>
    <property type="match status" value="1"/>
</dbReference>
<dbReference type="GO" id="GO:0004828">
    <property type="term" value="F:serine-tRNA ligase activity"/>
    <property type="evidence" value="ECO:0007669"/>
    <property type="project" value="UniProtKB-EC"/>
</dbReference>
<keyword evidence="10 16" id="KW-0030">Aminoacyl-tRNA synthetase</keyword>